<protein>
    <submittedName>
        <fullName evidence="1">Uncharacterized protein</fullName>
    </submittedName>
</protein>
<dbReference type="Proteomes" id="UP000279307">
    <property type="component" value="Chromosome 9"/>
</dbReference>
<organism evidence="1">
    <name type="scientific">Ooceraea biroi</name>
    <name type="common">Clonal raider ant</name>
    <name type="synonym">Cerapachys biroi</name>
    <dbReference type="NCBI Taxonomy" id="2015173"/>
    <lineage>
        <taxon>Eukaryota</taxon>
        <taxon>Metazoa</taxon>
        <taxon>Ecdysozoa</taxon>
        <taxon>Arthropoda</taxon>
        <taxon>Hexapoda</taxon>
        <taxon>Insecta</taxon>
        <taxon>Pterygota</taxon>
        <taxon>Neoptera</taxon>
        <taxon>Endopterygota</taxon>
        <taxon>Hymenoptera</taxon>
        <taxon>Apocrita</taxon>
        <taxon>Aculeata</taxon>
        <taxon>Formicoidea</taxon>
        <taxon>Formicidae</taxon>
        <taxon>Dorylinae</taxon>
        <taxon>Ooceraea</taxon>
    </lineage>
</organism>
<proteinExistence type="predicted"/>
<reference evidence="1" key="1">
    <citation type="journal article" date="2018" name="Genome Res.">
        <title>The genomic architecture and molecular evolution of ant odorant receptors.</title>
        <authorList>
            <person name="McKenzie S.K."/>
            <person name="Kronauer D.J.C."/>
        </authorList>
    </citation>
    <scope>NUCLEOTIDE SEQUENCE [LARGE SCALE GENOMIC DNA]</scope>
    <source>
        <strain evidence="1">Clonal line C1</strain>
    </source>
</reference>
<dbReference type="EMBL" id="QOIP01000009">
    <property type="protein sequence ID" value="RLU18401.1"/>
    <property type="molecule type" value="Genomic_DNA"/>
</dbReference>
<comment type="caution">
    <text evidence="1">The sequence shown here is derived from an EMBL/GenBank/DDBJ whole genome shotgun (WGS) entry which is preliminary data.</text>
</comment>
<sequence length="88" mass="9587">MENVVDATDAVYAAAAMAADTAAALVAKTRETEADLNRLGRGPLCRNGAGHGIDEVLQYRLQFFDEIWPIINRGIGWQYARANTPPPE</sequence>
<reference evidence="1" key="2">
    <citation type="submission" date="2018-07" db="EMBL/GenBank/DDBJ databases">
        <authorList>
            <person name="Mckenzie S.K."/>
            <person name="Kronauer D.J.C."/>
        </authorList>
    </citation>
    <scope>NUCLEOTIDE SEQUENCE</scope>
    <source>
        <strain evidence="1">Clonal line C1</strain>
    </source>
</reference>
<accession>A0A3L8DDK3</accession>
<gene>
    <name evidence="1" type="ORF">DMN91_008758</name>
</gene>
<evidence type="ECO:0000313" key="1">
    <source>
        <dbReference type="EMBL" id="RLU18401.1"/>
    </source>
</evidence>
<dbReference type="AlphaFoldDB" id="A0A3L8DDK3"/>
<name>A0A3L8DDK3_OOCBI</name>